<dbReference type="SMART" id="SM00086">
    <property type="entry name" value="PAC"/>
    <property type="match status" value="2"/>
</dbReference>
<feature type="transmembrane region" description="Helical" evidence="2">
    <location>
        <begin position="203"/>
        <end position="224"/>
    </location>
</feature>
<dbReference type="Pfam" id="PF00990">
    <property type="entry name" value="GGDEF"/>
    <property type="match status" value="1"/>
</dbReference>
<name>A0A845V2E7_9GAMM</name>
<dbReference type="GO" id="GO:0003824">
    <property type="term" value="F:catalytic activity"/>
    <property type="evidence" value="ECO:0007669"/>
    <property type="project" value="UniProtKB-ARBA"/>
</dbReference>
<feature type="transmembrane region" description="Helical" evidence="2">
    <location>
        <begin position="353"/>
        <end position="372"/>
    </location>
</feature>
<evidence type="ECO:0000256" key="1">
    <source>
        <dbReference type="ARBA" id="ARBA00001946"/>
    </source>
</evidence>
<evidence type="ECO:0000256" key="2">
    <source>
        <dbReference type="SAM" id="Phobius"/>
    </source>
</evidence>
<evidence type="ECO:0000259" key="4">
    <source>
        <dbReference type="PROSITE" id="PS50113"/>
    </source>
</evidence>
<dbReference type="InterPro" id="IPR013655">
    <property type="entry name" value="PAS_fold_3"/>
</dbReference>
<dbReference type="Gene3D" id="2.60.40.2380">
    <property type="match status" value="1"/>
</dbReference>
<dbReference type="InterPro" id="IPR011623">
    <property type="entry name" value="7TMR_DISM_rcpt_extracell_dom1"/>
</dbReference>
<dbReference type="InterPro" id="IPR000014">
    <property type="entry name" value="PAS"/>
</dbReference>
<dbReference type="Gene3D" id="3.30.450.20">
    <property type="entry name" value="PAS domain"/>
    <property type="match status" value="2"/>
</dbReference>
<dbReference type="RefSeq" id="WP_164210810.1">
    <property type="nucleotide sequence ID" value="NZ_JAAGSC010000039.1"/>
</dbReference>
<evidence type="ECO:0000259" key="3">
    <source>
        <dbReference type="PROSITE" id="PS50112"/>
    </source>
</evidence>
<accession>A0A845V2E7</accession>
<comment type="caution">
    <text evidence="6">The sequence shown here is derived from an EMBL/GenBank/DDBJ whole genome shotgun (WGS) entry which is preliminary data.</text>
</comment>
<reference evidence="6 7" key="1">
    <citation type="submission" date="2020-02" db="EMBL/GenBank/DDBJ databases">
        <authorList>
            <person name="Zhang X.-Y."/>
        </authorList>
    </citation>
    <scope>NUCLEOTIDE SEQUENCE [LARGE SCALE GENOMIC DNA]</scope>
    <source>
        <strain evidence="6 7">C33</strain>
    </source>
</reference>
<feature type="domain" description="GGDEF" evidence="5">
    <location>
        <begin position="700"/>
        <end position="833"/>
    </location>
</feature>
<dbReference type="InterPro" id="IPR001610">
    <property type="entry name" value="PAC"/>
</dbReference>
<feature type="transmembrane region" description="Helical" evidence="2">
    <location>
        <begin position="300"/>
        <end position="320"/>
    </location>
</feature>
<feature type="transmembrane region" description="Helical" evidence="2">
    <location>
        <begin position="269"/>
        <end position="288"/>
    </location>
</feature>
<evidence type="ECO:0000313" key="7">
    <source>
        <dbReference type="Proteomes" id="UP000484885"/>
    </source>
</evidence>
<dbReference type="InterPro" id="IPR043128">
    <property type="entry name" value="Rev_trsase/Diguanyl_cyclase"/>
</dbReference>
<dbReference type="InterPro" id="IPR013656">
    <property type="entry name" value="PAS_4"/>
</dbReference>
<feature type="domain" description="PAS" evidence="3">
    <location>
        <begin position="416"/>
        <end position="486"/>
    </location>
</feature>
<keyword evidence="2" id="KW-0812">Transmembrane</keyword>
<keyword evidence="2" id="KW-0472">Membrane</keyword>
<dbReference type="AlphaFoldDB" id="A0A845V2E7"/>
<feature type="transmembrane region" description="Helical" evidence="2">
    <location>
        <begin position="231"/>
        <end position="249"/>
    </location>
</feature>
<dbReference type="InterPro" id="IPR000700">
    <property type="entry name" value="PAS-assoc_C"/>
</dbReference>
<dbReference type="PROSITE" id="PS50887">
    <property type="entry name" value="GGDEF"/>
    <property type="match status" value="1"/>
</dbReference>
<feature type="domain" description="PAC" evidence="4">
    <location>
        <begin position="617"/>
        <end position="668"/>
    </location>
</feature>
<comment type="cofactor">
    <cofactor evidence="1">
        <name>Mg(2+)</name>
        <dbReference type="ChEBI" id="CHEBI:18420"/>
    </cofactor>
</comment>
<keyword evidence="2" id="KW-1133">Transmembrane helix</keyword>
<dbReference type="SMART" id="SM00267">
    <property type="entry name" value="GGDEF"/>
    <property type="match status" value="1"/>
</dbReference>
<dbReference type="InterPro" id="IPR000160">
    <property type="entry name" value="GGDEF_dom"/>
</dbReference>
<gene>
    <name evidence="6" type="ORF">G3I74_06775</name>
</gene>
<dbReference type="NCBIfam" id="TIGR00254">
    <property type="entry name" value="GGDEF"/>
    <property type="match status" value="1"/>
</dbReference>
<dbReference type="NCBIfam" id="TIGR00229">
    <property type="entry name" value="sensory_box"/>
    <property type="match status" value="2"/>
</dbReference>
<protein>
    <submittedName>
        <fullName evidence="6">Diguanylate cyclase</fullName>
    </submittedName>
</protein>
<dbReference type="InterPro" id="IPR052155">
    <property type="entry name" value="Biofilm_reg_signaling"/>
</dbReference>
<dbReference type="PANTHER" id="PTHR44757:SF2">
    <property type="entry name" value="BIOFILM ARCHITECTURE MAINTENANCE PROTEIN MBAA"/>
    <property type="match status" value="1"/>
</dbReference>
<dbReference type="Pfam" id="PF08448">
    <property type="entry name" value="PAS_4"/>
    <property type="match status" value="1"/>
</dbReference>
<dbReference type="CDD" id="cd00130">
    <property type="entry name" value="PAS"/>
    <property type="match status" value="2"/>
</dbReference>
<dbReference type="Pfam" id="PF08447">
    <property type="entry name" value="PAS_3"/>
    <property type="match status" value="1"/>
</dbReference>
<dbReference type="InterPro" id="IPR011622">
    <property type="entry name" value="7TMR_DISM_rcpt_extracell_dom2"/>
</dbReference>
<dbReference type="PROSITE" id="PS50113">
    <property type="entry name" value="PAC"/>
    <property type="match status" value="1"/>
</dbReference>
<dbReference type="FunFam" id="3.30.70.270:FF:000001">
    <property type="entry name" value="Diguanylate cyclase domain protein"/>
    <property type="match status" value="1"/>
</dbReference>
<dbReference type="InterPro" id="IPR035965">
    <property type="entry name" value="PAS-like_dom_sf"/>
</dbReference>
<dbReference type="PANTHER" id="PTHR44757">
    <property type="entry name" value="DIGUANYLATE CYCLASE DGCP"/>
    <property type="match status" value="1"/>
</dbReference>
<dbReference type="Pfam" id="PF07696">
    <property type="entry name" value="7TMR-DISMED2"/>
    <property type="match status" value="1"/>
</dbReference>
<dbReference type="Gene3D" id="3.30.70.270">
    <property type="match status" value="1"/>
</dbReference>
<dbReference type="CDD" id="cd01949">
    <property type="entry name" value="GGDEF"/>
    <property type="match status" value="1"/>
</dbReference>
<dbReference type="EMBL" id="JAAGSC010000039">
    <property type="protein sequence ID" value="NDY95426.1"/>
    <property type="molecule type" value="Genomic_DNA"/>
</dbReference>
<dbReference type="Pfam" id="PF07695">
    <property type="entry name" value="7TMR-DISM_7TM"/>
    <property type="match status" value="1"/>
</dbReference>
<proteinExistence type="predicted"/>
<keyword evidence="7" id="KW-1185">Reference proteome</keyword>
<evidence type="ECO:0000313" key="6">
    <source>
        <dbReference type="EMBL" id="NDY95426.1"/>
    </source>
</evidence>
<dbReference type="PROSITE" id="PS50112">
    <property type="entry name" value="PAS"/>
    <property type="match status" value="1"/>
</dbReference>
<dbReference type="InterPro" id="IPR029787">
    <property type="entry name" value="Nucleotide_cyclase"/>
</dbReference>
<dbReference type="SUPFAM" id="SSF55785">
    <property type="entry name" value="PYP-like sensor domain (PAS domain)"/>
    <property type="match status" value="2"/>
</dbReference>
<dbReference type="Gene3D" id="2.10.70.100">
    <property type="match status" value="1"/>
</dbReference>
<dbReference type="SUPFAM" id="SSF55073">
    <property type="entry name" value="Nucleotide cyclase"/>
    <property type="match status" value="1"/>
</dbReference>
<evidence type="ECO:0000259" key="5">
    <source>
        <dbReference type="PROSITE" id="PS50887"/>
    </source>
</evidence>
<sequence length="844" mass="93166">MGNPVHRSPGSVSKSLASWLFFSVFLFMTSVLAAGGLPMLVPGHDDPAESSINVLEHAEFLRDPSGRLGVDQVTALAEAGTAFAPLESDHLRKGFSSDVFWLNFSLTRNDPETERLFLVAWPPFIDRIDLFTEVNGAYRRVQQAGDHVPVGERAMPVPETVFPVVVGPDPVSYLLRVETRSVVSLSLELKNEERLVGEGVARWIRHGVFLGMSLTAMLLAVLAAIWLRQSVFVIAAAYLFCFFGFQFLVNGNDQLFLYPDRPWLSDRLLGAFTCAAAGLMAWFVTSYLESETHFPRLTKVLQGLAVVTGVGVVISLFGGYHLIAPGVLALIFLILVAMLGLFVGMIPQARVRALAMLVMFLPAMAAAFFQILHSTGWLGSSLQACQLWDMAALAQMPFAAVAILIRVSEAQQGLARAAGYRLLVENQVDLVVKVDPDGRFQFVSRSYCETFGKSAEELIGSKFAPLVHEEDVEATLKAFRATLAPPFVSYVEQRAWTVKGWRWLGWSDTAVLDDAGRPEAVIGVGRDVTDRVKAENALSRSRRQLEMALDVARIGCYSIDTKSGTITADERCVTLLGHDPDNFSLDWPAWKALLHPDDRERVIHLTEARILAQGEAMEMEYRIRHRDGGWRWWLDRVTSANAVDEKHRMLGLVQDITERKRALQQLEFLVRHDELTGLFNRRGIAQIARHQLAQAHRAGLPCCFAIADLDRFKRVNDTWGHEVGDRVLKHVAECLRTAIRSGDWVGRWGGEEFLLVLPQTPLEEAREALERVRQAVADAVLEVDGAELAMTISIGVAAAGPVDLAPDSVIVRADASLYAAKQGGRNQVVADYPARLAGSTVPAD</sequence>
<dbReference type="Proteomes" id="UP000484885">
    <property type="component" value="Unassembled WGS sequence"/>
</dbReference>
<dbReference type="SMART" id="SM00091">
    <property type="entry name" value="PAS"/>
    <property type="match status" value="2"/>
</dbReference>
<organism evidence="6 7">
    <name type="scientific">Wenzhouxiangella limi</name>
    <dbReference type="NCBI Taxonomy" id="2707351"/>
    <lineage>
        <taxon>Bacteria</taxon>
        <taxon>Pseudomonadati</taxon>
        <taxon>Pseudomonadota</taxon>
        <taxon>Gammaproteobacteria</taxon>
        <taxon>Chromatiales</taxon>
        <taxon>Wenzhouxiangellaceae</taxon>
        <taxon>Wenzhouxiangella</taxon>
    </lineage>
</organism>
<feature type="transmembrane region" description="Helical" evidence="2">
    <location>
        <begin position="326"/>
        <end position="346"/>
    </location>
</feature>